<evidence type="ECO:0000256" key="2">
    <source>
        <dbReference type="ARBA" id="ARBA00013029"/>
    </source>
</evidence>
<evidence type="ECO:0000259" key="6">
    <source>
        <dbReference type="PROSITE" id="PS50222"/>
    </source>
</evidence>
<dbReference type="PROSITE" id="PS00977">
    <property type="entry name" value="FAD_G3PDH_1"/>
    <property type="match status" value="1"/>
</dbReference>
<sequence>MIASRSIVRSVPVSATGNKSFMVGLSYHRRPVSHPIARRTFFWGGSSQQQRGGSKSWYRRSFTSNSISSSRDPGLEVTSVISDPKEVEGPRGVPSRAEQIRRLQSPTIREDGTFDILVIGGGATGAGIAMDAAQRGLQTACIERGDFASETSSRSTKLIWAGIKYMATATAILLSPKIFSSPIVTVKDFISEMKMVFHCHQERHFMMDKNKHLCNWIPIAMPFTSWHISPPPFNHPLYGFFPVLAPMVLKFYDSLSFFQCPPSYILTRKKAEEVFPQLEEKNIKYCAVFYEAQHNDARTNLAIAMTAAEKGAAIANYVEMIDTIKDESTGKVVGVQALDRMTGKVFEIRAKKVVFAGGPFTDSLREMEVDEKKKEAMPKAVHGASGTHIVLPGYYCPNEMGLLDFNTSDGRFLFMLPWEDHTLVGTTDKKGPAETSPHPPEDEIEWLLNECSKYLTPDLKVRRSDVLSAWRGWRPLAADPHAPPDAPVSRDHVISENPESGVIFIAGGKWTTWREMAQEVVDRVVGIDGPKCTTLQTKLFGGEGYTKTLSIELIQKYNMSQSVAEHLVKTYGARAWEVCELTLPTNKRWPKFGNALVEGYPYIDADVIWACREYACTIEDVLSRRTRLAFLNKDAALEAIPMVADIMAKELGWSAKVKQKQIEAAEKYVTCYGGKMSETIEEKLKSAHYKDIHDVFDAIDISQNGVLEKSEIEEVAAVLGFKMSKKEVDKAFSEMDRHHTGRVSFEDFLQWWTSSANSPFRQKLSRELGLNAMNDQDLRDLGPGTMFG</sequence>
<organism evidence="7 8">
    <name type="scientific">Nitzschia inconspicua</name>
    <dbReference type="NCBI Taxonomy" id="303405"/>
    <lineage>
        <taxon>Eukaryota</taxon>
        <taxon>Sar</taxon>
        <taxon>Stramenopiles</taxon>
        <taxon>Ochrophyta</taxon>
        <taxon>Bacillariophyta</taxon>
        <taxon>Bacillariophyceae</taxon>
        <taxon>Bacillariophycidae</taxon>
        <taxon>Bacillariales</taxon>
        <taxon>Bacillariaceae</taxon>
        <taxon>Nitzschia</taxon>
    </lineage>
</organism>
<dbReference type="AlphaFoldDB" id="A0A9K3LEM5"/>
<comment type="caution">
    <text evidence="7">The sequence shown here is derived from an EMBL/GenBank/DDBJ whole genome shotgun (WGS) entry which is preliminary data.</text>
</comment>
<dbReference type="PANTHER" id="PTHR11985:SF15">
    <property type="entry name" value="GLYCEROL-3-PHOSPHATE DEHYDROGENASE, MITOCHONDRIAL"/>
    <property type="match status" value="1"/>
</dbReference>
<dbReference type="CDD" id="cd00051">
    <property type="entry name" value="EFh"/>
    <property type="match status" value="1"/>
</dbReference>
<keyword evidence="8" id="KW-1185">Reference proteome</keyword>
<dbReference type="Pfam" id="PF13499">
    <property type="entry name" value="EF-hand_7"/>
    <property type="match status" value="1"/>
</dbReference>
<dbReference type="InterPro" id="IPR000447">
    <property type="entry name" value="G3P_DH_FAD-dep"/>
</dbReference>
<accession>A0A9K3LEM5</accession>
<dbReference type="GO" id="GO:0005509">
    <property type="term" value="F:calcium ion binding"/>
    <property type="evidence" value="ECO:0007669"/>
    <property type="project" value="InterPro"/>
</dbReference>
<dbReference type="GO" id="GO:0006072">
    <property type="term" value="P:glycerol-3-phosphate metabolic process"/>
    <property type="evidence" value="ECO:0007669"/>
    <property type="project" value="InterPro"/>
</dbReference>
<dbReference type="PROSITE" id="PS50222">
    <property type="entry name" value="EF_HAND_2"/>
    <property type="match status" value="2"/>
</dbReference>
<reference evidence="7" key="2">
    <citation type="submission" date="2021-04" db="EMBL/GenBank/DDBJ databases">
        <authorList>
            <person name="Podell S."/>
        </authorList>
    </citation>
    <scope>NUCLEOTIDE SEQUENCE</scope>
    <source>
        <strain evidence="7">Hildebrandi</strain>
    </source>
</reference>
<evidence type="ECO:0000313" key="8">
    <source>
        <dbReference type="Proteomes" id="UP000693970"/>
    </source>
</evidence>
<keyword evidence="3" id="KW-0285">Flavoprotein</keyword>
<protein>
    <recommendedName>
        <fullName evidence="2">glycerol-3-phosphate dehydrogenase</fullName>
        <ecNumber evidence="2">1.1.5.3</ecNumber>
    </recommendedName>
</protein>
<evidence type="ECO:0000256" key="3">
    <source>
        <dbReference type="ARBA" id="ARBA00022630"/>
    </source>
</evidence>
<comment type="cofactor">
    <cofactor evidence="1">
        <name>FAD</name>
        <dbReference type="ChEBI" id="CHEBI:57692"/>
    </cofactor>
</comment>
<dbReference type="InterPro" id="IPR031656">
    <property type="entry name" value="DAO_C"/>
</dbReference>
<dbReference type="EC" id="1.1.5.3" evidence="2"/>
<evidence type="ECO:0000313" key="7">
    <source>
        <dbReference type="EMBL" id="KAG7360593.1"/>
    </source>
</evidence>
<feature type="domain" description="EF-hand" evidence="6">
    <location>
        <begin position="723"/>
        <end position="758"/>
    </location>
</feature>
<keyword evidence="5" id="KW-0560">Oxidoreductase</keyword>
<dbReference type="InterPro" id="IPR018247">
    <property type="entry name" value="EF_Hand_1_Ca_BS"/>
</dbReference>
<dbReference type="Proteomes" id="UP000693970">
    <property type="component" value="Unassembled WGS sequence"/>
</dbReference>
<dbReference type="InterPro" id="IPR006076">
    <property type="entry name" value="FAD-dep_OxRdtase"/>
</dbReference>
<dbReference type="InterPro" id="IPR002048">
    <property type="entry name" value="EF_hand_dom"/>
</dbReference>
<dbReference type="OrthoDB" id="264015at2759"/>
<evidence type="ECO:0000256" key="1">
    <source>
        <dbReference type="ARBA" id="ARBA00001974"/>
    </source>
</evidence>
<dbReference type="PROSITE" id="PS00018">
    <property type="entry name" value="EF_HAND_1"/>
    <property type="match status" value="1"/>
</dbReference>
<gene>
    <name evidence="7" type="ORF">IV203_035692</name>
</gene>
<reference evidence="7" key="1">
    <citation type="journal article" date="2021" name="Sci. Rep.">
        <title>Diploid genomic architecture of Nitzschia inconspicua, an elite biomass production diatom.</title>
        <authorList>
            <person name="Oliver A."/>
            <person name="Podell S."/>
            <person name="Pinowska A."/>
            <person name="Traller J.C."/>
            <person name="Smith S.R."/>
            <person name="McClure R."/>
            <person name="Beliaev A."/>
            <person name="Bohutskyi P."/>
            <person name="Hill E.A."/>
            <person name="Rabines A."/>
            <person name="Zheng H."/>
            <person name="Allen L.Z."/>
            <person name="Kuo A."/>
            <person name="Grigoriev I.V."/>
            <person name="Allen A.E."/>
            <person name="Hazlebeck D."/>
            <person name="Allen E.E."/>
        </authorList>
    </citation>
    <scope>NUCLEOTIDE SEQUENCE</scope>
    <source>
        <strain evidence="7">Hildebrandi</strain>
    </source>
</reference>
<evidence type="ECO:0000256" key="4">
    <source>
        <dbReference type="ARBA" id="ARBA00022827"/>
    </source>
</evidence>
<evidence type="ECO:0000256" key="5">
    <source>
        <dbReference type="ARBA" id="ARBA00023002"/>
    </source>
</evidence>
<dbReference type="GO" id="GO:0004368">
    <property type="term" value="F:glycerol-3-phosphate dehydrogenase (quinone) activity"/>
    <property type="evidence" value="ECO:0007669"/>
    <property type="project" value="UniProtKB-EC"/>
</dbReference>
<name>A0A9K3LEM5_9STRA</name>
<keyword evidence="4" id="KW-0274">FAD</keyword>
<dbReference type="Pfam" id="PF16901">
    <property type="entry name" value="DAO_C"/>
    <property type="match status" value="1"/>
</dbReference>
<dbReference type="SMART" id="SM00054">
    <property type="entry name" value="EFh"/>
    <property type="match status" value="2"/>
</dbReference>
<dbReference type="Pfam" id="PF01266">
    <property type="entry name" value="DAO"/>
    <property type="match status" value="1"/>
</dbReference>
<dbReference type="EMBL" id="JAGRRH010000013">
    <property type="protein sequence ID" value="KAG7360593.1"/>
    <property type="molecule type" value="Genomic_DNA"/>
</dbReference>
<feature type="domain" description="EF-hand" evidence="6">
    <location>
        <begin position="687"/>
        <end position="722"/>
    </location>
</feature>
<dbReference type="PANTHER" id="PTHR11985">
    <property type="entry name" value="GLYCEROL-3-PHOSPHATE DEHYDROGENASE"/>
    <property type="match status" value="1"/>
</dbReference>
<dbReference type="GO" id="GO:0005739">
    <property type="term" value="C:mitochondrion"/>
    <property type="evidence" value="ECO:0007669"/>
    <property type="project" value="TreeGrafter"/>
</dbReference>
<proteinExistence type="predicted"/>